<reference evidence="1 2" key="1">
    <citation type="submission" date="2024-05" db="EMBL/GenBank/DDBJ databases">
        <title>Genome sequencing and assembly of Indian major carp, Cirrhinus mrigala (Hamilton, 1822).</title>
        <authorList>
            <person name="Mohindra V."/>
            <person name="Chowdhury L.M."/>
            <person name="Lal K."/>
            <person name="Jena J.K."/>
        </authorList>
    </citation>
    <scope>NUCLEOTIDE SEQUENCE [LARGE SCALE GENOMIC DNA]</scope>
    <source>
        <strain evidence="1">CM1030</strain>
        <tissue evidence="1">Blood</tissue>
    </source>
</reference>
<accession>A0ABD0Q010</accession>
<gene>
    <name evidence="1" type="ORF">M9458_025067</name>
</gene>
<dbReference type="Proteomes" id="UP001529510">
    <property type="component" value="Unassembled WGS sequence"/>
</dbReference>
<evidence type="ECO:0000313" key="1">
    <source>
        <dbReference type="EMBL" id="KAL0179625.1"/>
    </source>
</evidence>
<protein>
    <submittedName>
        <fullName evidence="1">Uncharacterized protein</fullName>
    </submittedName>
</protein>
<sequence>AFLTQLVCNLLDEGNAVQASVHYSEGVNVARYAQSEALVIPPELLESLYVNRAAAHYSL</sequence>
<keyword evidence="2" id="KW-1185">Reference proteome</keyword>
<evidence type="ECO:0000313" key="2">
    <source>
        <dbReference type="Proteomes" id="UP001529510"/>
    </source>
</evidence>
<dbReference type="EMBL" id="JAMKFB020000012">
    <property type="protein sequence ID" value="KAL0179625.1"/>
    <property type="molecule type" value="Genomic_DNA"/>
</dbReference>
<proteinExistence type="predicted"/>
<comment type="caution">
    <text evidence="1">The sequence shown here is derived from an EMBL/GenBank/DDBJ whole genome shotgun (WGS) entry which is preliminary data.</text>
</comment>
<dbReference type="AlphaFoldDB" id="A0ABD0Q010"/>
<name>A0ABD0Q010_CIRMR</name>
<organism evidence="1 2">
    <name type="scientific">Cirrhinus mrigala</name>
    <name type="common">Mrigala</name>
    <dbReference type="NCBI Taxonomy" id="683832"/>
    <lineage>
        <taxon>Eukaryota</taxon>
        <taxon>Metazoa</taxon>
        <taxon>Chordata</taxon>
        <taxon>Craniata</taxon>
        <taxon>Vertebrata</taxon>
        <taxon>Euteleostomi</taxon>
        <taxon>Actinopterygii</taxon>
        <taxon>Neopterygii</taxon>
        <taxon>Teleostei</taxon>
        <taxon>Ostariophysi</taxon>
        <taxon>Cypriniformes</taxon>
        <taxon>Cyprinidae</taxon>
        <taxon>Labeoninae</taxon>
        <taxon>Labeonini</taxon>
        <taxon>Cirrhinus</taxon>
    </lineage>
</organism>
<feature type="non-terminal residue" evidence="1">
    <location>
        <position position="59"/>
    </location>
</feature>
<feature type="non-terminal residue" evidence="1">
    <location>
        <position position="1"/>
    </location>
</feature>